<dbReference type="AlphaFoldDB" id="A0A507EB40"/>
<dbReference type="PRINTS" id="PR00080">
    <property type="entry name" value="SDRFAMILY"/>
</dbReference>
<dbReference type="Gene3D" id="3.40.50.720">
    <property type="entry name" value="NAD(P)-binding Rossmann-like Domain"/>
    <property type="match status" value="1"/>
</dbReference>
<dbReference type="InterPro" id="IPR036291">
    <property type="entry name" value="NAD(P)-bd_dom_sf"/>
</dbReference>
<dbReference type="InterPro" id="IPR057326">
    <property type="entry name" value="KR_dom"/>
</dbReference>
<feature type="domain" description="Ketoreductase" evidence="6">
    <location>
        <begin position="72"/>
        <end position="249"/>
    </location>
</feature>
<evidence type="ECO:0000256" key="5">
    <source>
        <dbReference type="SAM" id="Phobius"/>
    </source>
</evidence>
<dbReference type="InterPro" id="IPR002347">
    <property type="entry name" value="SDR_fam"/>
</dbReference>
<dbReference type="PANTHER" id="PTHR24322:SF736">
    <property type="entry name" value="RETINOL DEHYDROGENASE 10"/>
    <property type="match status" value="1"/>
</dbReference>
<evidence type="ECO:0000313" key="8">
    <source>
        <dbReference type="Proteomes" id="UP000318582"/>
    </source>
</evidence>
<evidence type="ECO:0000313" key="7">
    <source>
        <dbReference type="EMBL" id="TPX61044.1"/>
    </source>
</evidence>
<dbReference type="PRINTS" id="PR00081">
    <property type="entry name" value="GDHRDH"/>
</dbReference>
<keyword evidence="5" id="KW-0812">Transmembrane</keyword>
<sequence length="336" mass="36807">MLTIDTLLAPVYTSAFVNPYSAPFVWLGLAVLLAPYATHILVVACTIFALAPVLLYAFRQATARSVTDWGAEVVVVTGGAHGLGKLLCEKLIDTYRPKKVVVLDVRRQNGFDDNIAFYECDVSNPEMVKTVAARIVEEVGHPTIIVNNAGVITSSTLLVDTNEAAIARAFNVNLLGQIWIVKAFLPHMLRINRGHIVTVSSVVGHLGSARATSYCASKAGLNGFQEALRQELFGTNIRMTTVYPGLIETGMFTGVRHALPRLTPPLQPDVVCDRIIVAIARGWNSEIWMPLYTNAAPLFRLLPFEFGDWMRQLTGVNAELESFQHSKSSLPSLKTE</sequence>
<evidence type="ECO:0000259" key="6">
    <source>
        <dbReference type="SMART" id="SM00822"/>
    </source>
</evidence>
<comment type="similarity">
    <text evidence="1 4">Belongs to the short-chain dehydrogenases/reductases (SDR) family.</text>
</comment>
<evidence type="ECO:0000256" key="2">
    <source>
        <dbReference type="ARBA" id="ARBA00022857"/>
    </source>
</evidence>
<keyword evidence="2" id="KW-0521">NADP</keyword>
<accession>A0A507EB40</accession>
<dbReference type="GO" id="GO:0016616">
    <property type="term" value="F:oxidoreductase activity, acting on the CH-OH group of donors, NAD or NADP as acceptor"/>
    <property type="evidence" value="ECO:0007669"/>
    <property type="project" value="TreeGrafter"/>
</dbReference>
<dbReference type="STRING" id="109895.A0A507EB40"/>
<gene>
    <name evidence="7" type="ORF">PhCBS80983_g01371</name>
</gene>
<dbReference type="Proteomes" id="UP000318582">
    <property type="component" value="Unassembled WGS sequence"/>
</dbReference>
<evidence type="ECO:0000256" key="4">
    <source>
        <dbReference type="RuleBase" id="RU000363"/>
    </source>
</evidence>
<keyword evidence="5" id="KW-0472">Membrane</keyword>
<keyword evidence="3" id="KW-0560">Oxidoreductase</keyword>
<name>A0A507EB40_9FUNG</name>
<dbReference type="PANTHER" id="PTHR24322">
    <property type="entry name" value="PKSB"/>
    <property type="match status" value="1"/>
</dbReference>
<proteinExistence type="inferred from homology"/>
<dbReference type="InterPro" id="IPR020904">
    <property type="entry name" value="Sc_DH/Rdtase_CS"/>
</dbReference>
<reference evidence="7 8" key="1">
    <citation type="journal article" date="2019" name="Sci. Rep.">
        <title>Comparative genomics of chytrid fungi reveal insights into the obligate biotrophic and pathogenic lifestyle of Synchytrium endobioticum.</title>
        <authorList>
            <person name="van de Vossenberg B.T.L.H."/>
            <person name="Warris S."/>
            <person name="Nguyen H.D.T."/>
            <person name="van Gent-Pelzer M.P.E."/>
            <person name="Joly D.L."/>
            <person name="van de Geest H.C."/>
            <person name="Bonants P.J.M."/>
            <person name="Smith D.S."/>
            <person name="Levesque C.A."/>
            <person name="van der Lee T.A.J."/>
        </authorList>
    </citation>
    <scope>NUCLEOTIDE SEQUENCE [LARGE SCALE GENOMIC DNA]</scope>
    <source>
        <strain evidence="7 8">CBS 809.83</strain>
    </source>
</reference>
<feature type="transmembrane region" description="Helical" evidence="5">
    <location>
        <begin position="24"/>
        <end position="57"/>
    </location>
</feature>
<organism evidence="7 8">
    <name type="scientific">Powellomyces hirtus</name>
    <dbReference type="NCBI Taxonomy" id="109895"/>
    <lineage>
        <taxon>Eukaryota</taxon>
        <taxon>Fungi</taxon>
        <taxon>Fungi incertae sedis</taxon>
        <taxon>Chytridiomycota</taxon>
        <taxon>Chytridiomycota incertae sedis</taxon>
        <taxon>Chytridiomycetes</taxon>
        <taxon>Spizellomycetales</taxon>
        <taxon>Powellomycetaceae</taxon>
        <taxon>Powellomyces</taxon>
    </lineage>
</organism>
<dbReference type="SMART" id="SM00822">
    <property type="entry name" value="PKS_KR"/>
    <property type="match status" value="1"/>
</dbReference>
<dbReference type="EMBL" id="QEAQ01000010">
    <property type="protein sequence ID" value="TPX61044.1"/>
    <property type="molecule type" value="Genomic_DNA"/>
</dbReference>
<keyword evidence="5" id="KW-1133">Transmembrane helix</keyword>
<protein>
    <recommendedName>
        <fullName evidence="6">Ketoreductase domain-containing protein</fullName>
    </recommendedName>
</protein>
<evidence type="ECO:0000256" key="1">
    <source>
        <dbReference type="ARBA" id="ARBA00006484"/>
    </source>
</evidence>
<evidence type="ECO:0000256" key="3">
    <source>
        <dbReference type="ARBA" id="ARBA00023002"/>
    </source>
</evidence>
<dbReference type="SUPFAM" id="SSF51735">
    <property type="entry name" value="NAD(P)-binding Rossmann-fold domains"/>
    <property type="match status" value="1"/>
</dbReference>
<comment type="caution">
    <text evidence="7">The sequence shown here is derived from an EMBL/GenBank/DDBJ whole genome shotgun (WGS) entry which is preliminary data.</text>
</comment>
<dbReference type="PROSITE" id="PS00061">
    <property type="entry name" value="ADH_SHORT"/>
    <property type="match status" value="1"/>
</dbReference>
<keyword evidence="8" id="KW-1185">Reference proteome</keyword>
<dbReference type="Pfam" id="PF00106">
    <property type="entry name" value="adh_short"/>
    <property type="match status" value="1"/>
</dbReference>